<evidence type="ECO:0000256" key="1">
    <source>
        <dbReference type="SAM" id="Phobius"/>
    </source>
</evidence>
<dbReference type="STRING" id="456900.A0A151IJ84"/>
<feature type="transmembrane region" description="Helical" evidence="1">
    <location>
        <begin position="13"/>
        <end position="46"/>
    </location>
</feature>
<dbReference type="InterPro" id="IPR001902">
    <property type="entry name" value="SLC26A/SulP_fam"/>
</dbReference>
<dbReference type="GO" id="GO:0016020">
    <property type="term" value="C:membrane"/>
    <property type="evidence" value="ECO:0007669"/>
    <property type="project" value="InterPro"/>
</dbReference>
<dbReference type="SUPFAM" id="SSF52091">
    <property type="entry name" value="SpoIIaa-like"/>
    <property type="match status" value="1"/>
</dbReference>
<gene>
    <name evidence="3" type="ORF">ALC62_06191</name>
</gene>
<reference evidence="3 4" key="1">
    <citation type="submission" date="2016-03" db="EMBL/GenBank/DDBJ databases">
        <title>Cyphomyrmex costatus WGS genome.</title>
        <authorList>
            <person name="Nygaard S."/>
            <person name="Hu H."/>
            <person name="Boomsma J."/>
            <person name="Zhang G."/>
        </authorList>
    </citation>
    <scope>NUCLEOTIDE SEQUENCE [LARGE SCALE GENOMIC DNA]</scope>
    <source>
        <strain evidence="3">MS0001</strain>
        <tissue evidence="3">Whole body</tissue>
    </source>
</reference>
<feature type="domain" description="STAS" evidence="2">
    <location>
        <begin position="66"/>
        <end position="144"/>
    </location>
</feature>
<dbReference type="InterPro" id="IPR002645">
    <property type="entry name" value="STAS_dom"/>
</dbReference>
<dbReference type="InterPro" id="IPR036513">
    <property type="entry name" value="STAS_dom_sf"/>
</dbReference>
<sequence length="188" mass="20800">MLQTASSFSEIDLIPAITTFLCCLFIRLELGIVIGIGINLLFLLYASARPTLRVHKATSISGFEYLVITPDRSLVFPSVEYVRAVISKQGLREGTTVPVVIDCTHIQAADFTAAKGIKTLIEDFTKRGQPLIFHNLKPSVIKIFNGVKPSGFTCSSSELELNDHLKGKSIFIVDLLCIILSKYNMFLF</sequence>
<dbReference type="CDD" id="cd07042">
    <property type="entry name" value="STAS_SulP_like_sulfate_transporter"/>
    <property type="match status" value="1"/>
</dbReference>
<dbReference type="PROSITE" id="PS50801">
    <property type="entry name" value="STAS"/>
    <property type="match status" value="1"/>
</dbReference>
<dbReference type="Gene3D" id="3.30.750.24">
    <property type="entry name" value="STAS domain"/>
    <property type="match status" value="1"/>
</dbReference>
<evidence type="ECO:0000313" key="3">
    <source>
        <dbReference type="EMBL" id="KYN02976.1"/>
    </source>
</evidence>
<accession>A0A151IJ84</accession>
<keyword evidence="1" id="KW-1133">Transmembrane helix</keyword>
<evidence type="ECO:0000313" key="4">
    <source>
        <dbReference type="Proteomes" id="UP000078542"/>
    </source>
</evidence>
<dbReference type="Pfam" id="PF01740">
    <property type="entry name" value="STAS"/>
    <property type="match status" value="1"/>
</dbReference>
<dbReference type="EMBL" id="KQ977398">
    <property type="protein sequence ID" value="KYN02976.1"/>
    <property type="molecule type" value="Genomic_DNA"/>
</dbReference>
<keyword evidence="4" id="KW-1185">Reference proteome</keyword>
<proteinExistence type="predicted"/>
<dbReference type="GO" id="GO:0055085">
    <property type="term" value="P:transmembrane transport"/>
    <property type="evidence" value="ECO:0007669"/>
    <property type="project" value="InterPro"/>
</dbReference>
<evidence type="ECO:0000259" key="2">
    <source>
        <dbReference type="PROSITE" id="PS50801"/>
    </source>
</evidence>
<dbReference type="Proteomes" id="UP000078542">
    <property type="component" value="Unassembled WGS sequence"/>
</dbReference>
<organism evidence="3 4">
    <name type="scientific">Cyphomyrmex costatus</name>
    <dbReference type="NCBI Taxonomy" id="456900"/>
    <lineage>
        <taxon>Eukaryota</taxon>
        <taxon>Metazoa</taxon>
        <taxon>Ecdysozoa</taxon>
        <taxon>Arthropoda</taxon>
        <taxon>Hexapoda</taxon>
        <taxon>Insecta</taxon>
        <taxon>Pterygota</taxon>
        <taxon>Neoptera</taxon>
        <taxon>Endopterygota</taxon>
        <taxon>Hymenoptera</taxon>
        <taxon>Apocrita</taxon>
        <taxon>Aculeata</taxon>
        <taxon>Formicoidea</taxon>
        <taxon>Formicidae</taxon>
        <taxon>Myrmicinae</taxon>
        <taxon>Cyphomyrmex</taxon>
    </lineage>
</organism>
<keyword evidence="1" id="KW-0812">Transmembrane</keyword>
<name>A0A151IJ84_9HYME</name>
<protein>
    <submittedName>
        <fullName evidence="3">Sodium-independent sulfate anion transporter</fullName>
    </submittedName>
</protein>
<keyword evidence="1" id="KW-0472">Membrane</keyword>
<dbReference type="PANTHER" id="PTHR11814">
    <property type="entry name" value="SULFATE TRANSPORTER"/>
    <property type="match status" value="1"/>
</dbReference>
<dbReference type="AlphaFoldDB" id="A0A151IJ84"/>